<dbReference type="PANTHER" id="PTHR13370">
    <property type="entry name" value="RNA METHYLASE-RELATED"/>
    <property type="match status" value="1"/>
</dbReference>
<evidence type="ECO:0000256" key="1">
    <source>
        <dbReference type="ARBA" id="ARBA00006594"/>
    </source>
</evidence>
<gene>
    <name evidence="6" type="ORF">B2904_orf1153</name>
</gene>
<organism evidence="6 7">
    <name type="scientific">Brachyspira pilosicoli B2904</name>
    <dbReference type="NCBI Taxonomy" id="1133568"/>
    <lineage>
        <taxon>Bacteria</taxon>
        <taxon>Pseudomonadati</taxon>
        <taxon>Spirochaetota</taxon>
        <taxon>Spirochaetia</taxon>
        <taxon>Brachyspirales</taxon>
        <taxon>Brachyspiraceae</taxon>
        <taxon>Brachyspira</taxon>
    </lineage>
</organism>
<dbReference type="Gene3D" id="3.40.50.150">
    <property type="entry name" value="Vaccinia Virus protein VP39"/>
    <property type="match status" value="1"/>
</dbReference>
<dbReference type="AlphaFoldDB" id="J9TVI8"/>
<comment type="similarity">
    <text evidence="1 4">Belongs to the N(4)/N(6)-methyltransferase family.</text>
</comment>
<keyword evidence="2 6" id="KW-0489">Methyltransferase</keyword>
<name>J9TVI8_BRAPL</name>
<dbReference type="GO" id="GO:0032259">
    <property type="term" value="P:methylation"/>
    <property type="evidence" value="ECO:0007669"/>
    <property type="project" value="UniProtKB-KW"/>
</dbReference>
<evidence type="ECO:0000313" key="6">
    <source>
        <dbReference type="EMBL" id="AFR70492.1"/>
    </source>
</evidence>
<dbReference type="GO" id="GO:0005737">
    <property type="term" value="C:cytoplasm"/>
    <property type="evidence" value="ECO:0007669"/>
    <property type="project" value="TreeGrafter"/>
</dbReference>
<dbReference type="PANTHER" id="PTHR13370:SF3">
    <property type="entry name" value="TRNA (GUANINE(10)-N2)-METHYLTRANSFERASE HOMOLOG"/>
    <property type="match status" value="1"/>
</dbReference>
<dbReference type="InterPro" id="IPR002052">
    <property type="entry name" value="DNA_methylase_N6_adenine_CS"/>
</dbReference>
<dbReference type="InterPro" id="IPR029063">
    <property type="entry name" value="SAM-dependent_MTases_sf"/>
</dbReference>
<dbReference type="Proteomes" id="UP000007346">
    <property type="component" value="Chromosome"/>
</dbReference>
<dbReference type="GO" id="GO:0008170">
    <property type="term" value="F:N-methyltransferase activity"/>
    <property type="evidence" value="ECO:0007669"/>
    <property type="project" value="InterPro"/>
</dbReference>
<evidence type="ECO:0000256" key="4">
    <source>
        <dbReference type="RuleBase" id="RU362026"/>
    </source>
</evidence>
<evidence type="ECO:0000256" key="2">
    <source>
        <dbReference type="ARBA" id="ARBA00022603"/>
    </source>
</evidence>
<dbReference type="SUPFAM" id="SSF53335">
    <property type="entry name" value="S-adenosyl-L-methionine-dependent methyltransferases"/>
    <property type="match status" value="1"/>
</dbReference>
<feature type="domain" description="DNA methylase N-4/N-6" evidence="5">
    <location>
        <begin position="2"/>
        <end position="220"/>
    </location>
</feature>
<evidence type="ECO:0000313" key="7">
    <source>
        <dbReference type="Proteomes" id="UP000007346"/>
    </source>
</evidence>
<reference evidence="6 7" key="1">
    <citation type="journal article" date="2012" name="BMC Genomics">
        <title>Comparative genomics of Brachyspira pilosicoli strains: genome rearrangements, reductions and correlation of genetic compliment with phenotypic diversity.</title>
        <authorList>
            <person name="Mappley L.J."/>
            <person name="Black M.L."/>
            <person name="Abuoun M."/>
            <person name="Darby A.C."/>
            <person name="Woodward M.J."/>
            <person name="Parkhill J."/>
            <person name="Turner A.K."/>
            <person name="Bellgard M.I."/>
            <person name="La T."/>
            <person name="Phillips N.D."/>
            <person name="La Ragione R.M."/>
            <person name="Hampson D.J."/>
        </authorList>
    </citation>
    <scope>NUCLEOTIDE SEQUENCE [LARGE SCALE GENOMIC DNA]</scope>
    <source>
        <strain evidence="6">B2904</strain>
    </source>
</reference>
<dbReference type="EC" id="2.1.1.-" evidence="4"/>
<evidence type="ECO:0000259" key="5">
    <source>
        <dbReference type="Pfam" id="PF01555"/>
    </source>
</evidence>
<dbReference type="PROSITE" id="PS00092">
    <property type="entry name" value="N6_MTASE"/>
    <property type="match status" value="1"/>
</dbReference>
<proteinExistence type="inferred from homology"/>
<dbReference type="KEGG" id="bpj:B2904_orf1153"/>
<dbReference type="InterPro" id="IPR002941">
    <property type="entry name" value="DNA_methylase_N4/N6"/>
</dbReference>
<dbReference type="PRINTS" id="PR00508">
    <property type="entry name" value="S21N4MTFRASE"/>
</dbReference>
<dbReference type="EMBL" id="CP003490">
    <property type="protein sequence ID" value="AFR70492.1"/>
    <property type="molecule type" value="Genomic_DNA"/>
</dbReference>
<sequence length="254" mass="29829">MIVDPPYNISKNYHGYKFKDRDNLSYDKYTHLWVESIIPILKENATIYVCCDWKSSLVIGNVLERYFKIQNRITWQREKGRGAKNNWKNGMEDIWFATLSNKYTFNIDKVKIRRKVIAPYKIEGKPKDWIETENGNFRDTCPSNFWDDISIPYWSMPENTAHPTQKPEKLIAKLILASSNENDFVFDPFLGSGTTSVVAKKLGRNYSGIEQNPAYCAWAEKRIESALQNKEIQGYTDNIFWERNTMQLQNKLKK</sequence>
<dbReference type="RefSeq" id="WP_014935845.1">
    <property type="nucleotide sequence ID" value="NC_018607.1"/>
</dbReference>
<protein>
    <recommendedName>
        <fullName evidence="4">Methyltransferase</fullName>
        <ecNumber evidence="4">2.1.1.-</ecNumber>
    </recommendedName>
</protein>
<keyword evidence="3" id="KW-0808">Transferase</keyword>
<dbReference type="HOGENOM" id="CLU_024927_2_1_12"/>
<dbReference type="GO" id="GO:0003677">
    <property type="term" value="F:DNA binding"/>
    <property type="evidence" value="ECO:0007669"/>
    <property type="project" value="InterPro"/>
</dbReference>
<dbReference type="Pfam" id="PF01555">
    <property type="entry name" value="N6_N4_Mtase"/>
    <property type="match status" value="1"/>
</dbReference>
<dbReference type="PATRIC" id="fig|1133568.3.peg.1149"/>
<accession>J9TVI8</accession>
<dbReference type="InterPro" id="IPR001091">
    <property type="entry name" value="RM_Methyltransferase"/>
</dbReference>
<evidence type="ECO:0000256" key="3">
    <source>
        <dbReference type="ARBA" id="ARBA00022679"/>
    </source>
</evidence>